<evidence type="ECO:0000256" key="1">
    <source>
        <dbReference type="SAM" id="MobiDB-lite"/>
    </source>
</evidence>
<feature type="region of interest" description="Disordered" evidence="1">
    <location>
        <begin position="1"/>
        <end position="44"/>
    </location>
</feature>
<reference evidence="2" key="1">
    <citation type="submission" date="2020-11" db="EMBL/GenBank/DDBJ databases">
        <authorList>
            <person name="Tran Van P."/>
        </authorList>
    </citation>
    <scope>NUCLEOTIDE SEQUENCE</scope>
</reference>
<sequence>MNQHVWNIGKGAVEGVRGREESQGVGGGEPTANQRARGSVEGRHFSKWQEIETKPEVCHKFSPQTERQNILHGAAQGPREPGGYLGRQLEGASYRARPILTSATQMFEVDIHGVAGRYLADSHATVPFDAMALLAMFPDVTSW</sequence>
<organism evidence="2">
    <name type="scientific">Timema bartmani</name>
    <dbReference type="NCBI Taxonomy" id="61472"/>
    <lineage>
        <taxon>Eukaryota</taxon>
        <taxon>Metazoa</taxon>
        <taxon>Ecdysozoa</taxon>
        <taxon>Arthropoda</taxon>
        <taxon>Hexapoda</taxon>
        <taxon>Insecta</taxon>
        <taxon>Pterygota</taxon>
        <taxon>Neoptera</taxon>
        <taxon>Polyneoptera</taxon>
        <taxon>Phasmatodea</taxon>
        <taxon>Timematodea</taxon>
        <taxon>Timematoidea</taxon>
        <taxon>Timematidae</taxon>
        <taxon>Timema</taxon>
    </lineage>
</organism>
<gene>
    <name evidence="2" type="ORF">TBIB3V08_LOCUS7574</name>
</gene>
<name>A0A7R9F230_9NEOP</name>
<accession>A0A7R9F230</accession>
<dbReference type="EMBL" id="OD567145">
    <property type="protein sequence ID" value="CAD7445217.1"/>
    <property type="molecule type" value="Genomic_DNA"/>
</dbReference>
<proteinExistence type="predicted"/>
<protein>
    <submittedName>
        <fullName evidence="2">Uncharacterized protein</fullName>
    </submittedName>
</protein>
<dbReference type="AlphaFoldDB" id="A0A7R9F230"/>
<evidence type="ECO:0000313" key="2">
    <source>
        <dbReference type="EMBL" id="CAD7445217.1"/>
    </source>
</evidence>